<proteinExistence type="predicted"/>
<organism evidence="3 4">
    <name type="scientific">Phytophthora megakarya</name>
    <dbReference type="NCBI Taxonomy" id="4795"/>
    <lineage>
        <taxon>Eukaryota</taxon>
        <taxon>Sar</taxon>
        <taxon>Stramenopiles</taxon>
        <taxon>Oomycota</taxon>
        <taxon>Peronosporomycetes</taxon>
        <taxon>Peronosporales</taxon>
        <taxon>Peronosporaceae</taxon>
        <taxon>Phytophthora</taxon>
    </lineage>
</organism>
<evidence type="ECO:0000256" key="1">
    <source>
        <dbReference type="SAM" id="Coils"/>
    </source>
</evidence>
<evidence type="ECO:0000256" key="2">
    <source>
        <dbReference type="SAM" id="MobiDB-lite"/>
    </source>
</evidence>
<keyword evidence="4" id="KW-1185">Reference proteome</keyword>
<name>A0A225WT88_9STRA</name>
<sequence length="163" mass="18285">MEEHEDVDVWSNFEKSVTYMKQVTALYESTFGCKGGGPSSSRKTVTKAHLDEAYNQAQQALELLASNLLNASMTIVSSIEKQVSGRDVENEADQLKHKVKTVRQTIRDRQAVLDHEALSKFYSAHNPRHTRTSLQTTPQNPSQFESELPQCMLSSLLGGLIWC</sequence>
<keyword evidence="1" id="KW-0175">Coiled coil</keyword>
<reference evidence="4" key="1">
    <citation type="submission" date="2017-03" db="EMBL/GenBank/DDBJ databases">
        <title>Phytopthora megakarya and P. palmivora, two closely related causual agents of cacao black pod achieved similar genome size and gene model numbers by different mechanisms.</title>
        <authorList>
            <person name="Ali S."/>
            <person name="Shao J."/>
            <person name="Larry D.J."/>
            <person name="Kronmiller B."/>
            <person name="Shen D."/>
            <person name="Strem M.D."/>
            <person name="Melnick R.L."/>
            <person name="Guiltinan M.J."/>
            <person name="Tyler B.M."/>
            <person name="Meinhardt L.W."/>
            <person name="Bailey B.A."/>
        </authorList>
    </citation>
    <scope>NUCLEOTIDE SEQUENCE [LARGE SCALE GENOMIC DNA]</scope>
    <source>
        <strain evidence="4">zdho120</strain>
    </source>
</reference>
<dbReference type="AlphaFoldDB" id="A0A225WT88"/>
<feature type="compositionally biased region" description="Polar residues" evidence="2">
    <location>
        <begin position="132"/>
        <end position="145"/>
    </location>
</feature>
<protein>
    <submittedName>
        <fullName evidence="3">Uncharacterized protein</fullName>
    </submittedName>
</protein>
<feature type="region of interest" description="Disordered" evidence="2">
    <location>
        <begin position="124"/>
        <end position="145"/>
    </location>
</feature>
<evidence type="ECO:0000313" key="4">
    <source>
        <dbReference type="Proteomes" id="UP000198211"/>
    </source>
</evidence>
<evidence type="ECO:0000313" key="3">
    <source>
        <dbReference type="EMBL" id="OWZ20856.1"/>
    </source>
</evidence>
<dbReference type="EMBL" id="NBNE01000283">
    <property type="protein sequence ID" value="OWZ20856.1"/>
    <property type="molecule type" value="Genomic_DNA"/>
</dbReference>
<feature type="coiled-coil region" evidence="1">
    <location>
        <begin position="47"/>
        <end position="105"/>
    </location>
</feature>
<dbReference type="Proteomes" id="UP000198211">
    <property type="component" value="Unassembled WGS sequence"/>
</dbReference>
<dbReference type="OrthoDB" id="124981at2759"/>
<gene>
    <name evidence="3" type="ORF">PHMEG_0004685</name>
</gene>
<comment type="caution">
    <text evidence="3">The sequence shown here is derived from an EMBL/GenBank/DDBJ whole genome shotgun (WGS) entry which is preliminary data.</text>
</comment>
<accession>A0A225WT88</accession>